<dbReference type="HOGENOM" id="CLU_2217076_0_0_2"/>
<sequence length="108" mass="11819">MRAAPRGGFAPEKKTMRENHADPPATDRGEVEKERCGSPRIESCANTCSGRTAGRRETNTAEPVPLYLVPVAIAGEIRRFGGVISEISVRRTGRHCYAIAVVRRLEEA</sequence>
<feature type="compositionally biased region" description="Basic and acidic residues" evidence="1">
    <location>
        <begin position="11"/>
        <end position="36"/>
    </location>
</feature>
<proteinExistence type="predicted"/>
<dbReference type="EMBL" id="CM001555">
    <property type="protein sequence ID" value="EJG06139.1"/>
    <property type="molecule type" value="Genomic_DNA"/>
</dbReference>
<dbReference type="Proteomes" id="UP000005095">
    <property type="component" value="Chromosome"/>
</dbReference>
<reference evidence="2 3" key="1">
    <citation type="submission" date="2011-08" db="EMBL/GenBank/DDBJ databases">
        <title>The complete genome of Methanofollis liminatans DSM 4140.</title>
        <authorList>
            <consortium name="US DOE Joint Genome Institute (JGI-PGF)"/>
            <person name="Lucas S."/>
            <person name="Han J."/>
            <person name="Lapidus A."/>
            <person name="Bruce D."/>
            <person name="Goodwin L."/>
            <person name="Pitluck S."/>
            <person name="Peters L."/>
            <person name="Kyrpides N."/>
            <person name="Mavromatis K."/>
            <person name="Ivanova N."/>
            <person name="Mikhailova N."/>
            <person name="Lu M."/>
            <person name="Detter J.C."/>
            <person name="Tapia R."/>
            <person name="Han C."/>
            <person name="Land M."/>
            <person name="Hauser L."/>
            <person name="Markowitz V."/>
            <person name="Cheng J.-F."/>
            <person name="Hugenholtz P."/>
            <person name="Woyke T."/>
            <person name="Wu D."/>
            <person name="Spring S."/>
            <person name="Schuler E."/>
            <person name="Brambilla E."/>
            <person name="Klenk H.-P."/>
            <person name="Eisen J.A."/>
        </authorList>
    </citation>
    <scope>NUCLEOTIDE SEQUENCE [LARGE SCALE GENOMIC DNA]</scope>
    <source>
        <strain evidence="2 3">DSM 4140</strain>
    </source>
</reference>
<accession>J0S6I5</accession>
<name>J0S6I5_9EURY</name>
<feature type="region of interest" description="Disordered" evidence="1">
    <location>
        <begin position="1"/>
        <end position="36"/>
    </location>
</feature>
<evidence type="ECO:0000313" key="2">
    <source>
        <dbReference type="EMBL" id="EJG06139.1"/>
    </source>
</evidence>
<protein>
    <submittedName>
        <fullName evidence="2">Uncharacterized protein</fullName>
    </submittedName>
</protein>
<evidence type="ECO:0000256" key="1">
    <source>
        <dbReference type="SAM" id="MobiDB-lite"/>
    </source>
</evidence>
<keyword evidence="3" id="KW-1185">Reference proteome</keyword>
<dbReference type="AlphaFoldDB" id="J0S6I5"/>
<dbReference type="STRING" id="28892.Metli_0161"/>
<gene>
    <name evidence="2" type="ORF">Metli_0161</name>
</gene>
<organism evidence="2 3">
    <name type="scientific">Methanofollis liminatans DSM 4140</name>
    <dbReference type="NCBI Taxonomy" id="28892"/>
    <lineage>
        <taxon>Archaea</taxon>
        <taxon>Methanobacteriati</taxon>
        <taxon>Methanobacteriota</taxon>
        <taxon>Stenosarchaea group</taxon>
        <taxon>Methanomicrobia</taxon>
        <taxon>Methanomicrobiales</taxon>
        <taxon>Methanomicrobiaceae</taxon>
        <taxon>Methanofollis</taxon>
    </lineage>
</organism>
<evidence type="ECO:0000313" key="3">
    <source>
        <dbReference type="Proteomes" id="UP000005095"/>
    </source>
</evidence>